<comment type="caution">
    <text evidence="3">The sequence shown here is derived from an EMBL/GenBank/DDBJ whole genome shotgun (WGS) entry which is preliminary data.</text>
</comment>
<organism evidence="3 4">
    <name type="scientific">Salininema proteolyticum</name>
    <dbReference type="NCBI Taxonomy" id="1607685"/>
    <lineage>
        <taxon>Bacteria</taxon>
        <taxon>Bacillati</taxon>
        <taxon>Actinomycetota</taxon>
        <taxon>Actinomycetes</taxon>
        <taxon>Glycomycetales</taxon>
        <taxon>Glycomycetaceae</taxon>
        <taxon>Salininema</taxon>
    </lineage>
</organism>
<dbReference type="InterPro" id="IPR037460">
    <property type="entry name" value="SEST-like"/>
</dbReference>
<dbReference type="InterPro" id="IPR036514">
    <property type="entry name" value="SGNH_hydro_sf"/>
</dbReference>
<dbReference type="CDD" id="cd01823">
    <property type="entry name" value="SEST_like"/>
    <property type="match status" value="1"/>
</dbReference>
<evidence type="ECO:0000313" key="4">
    <source>
        <dbReference type="Proteomes" id="UP001595823"/>
    </source>
</evidence>
<keyword evidence="4" id="KW-1185">Reference proteome</keyword>
<reference evidence="4" key="1">
    <citation type="journal article" date="2019" name="Int. J. Syst. Evol. Microbiol.">
        <title>The Global Catalogue of Microorganisms (GCM) 10K type strain sequencing project: providing services to taxonomists for standard genome sequencing and annotation.</title>
        <authorList>
            <consortium name="The Broad Institute Genomics Platform"/>
            <consortium name="The Broad Institute Genome Sequencing Center for Infectious Disease"/>
            <person name="Wu L."/>
            <person name="Ma J."/>
        </authorList>
    </citation>
    <scope>NUCLEOTIDE SEQUENCE [LARGE SCALE GENOMIC DNA]</scope>
    <source>
        <strain evidence="4">IBRC-M 10908</strain>
    </source>
</reference>
<name>A0ABV8TYU7_9ACTN</name>
<dbReference type="InterPro" id="IPR013830">
    <property type="entry name" value="SGNH_hydro"/>
</dbReference>
<dbReference type="Pfam" id="PF13472">
    <property type="entry name" value="Lipase_GDSL_2"/>
    <property type="match status" value="1"/>
</dbReference>
<feature type="domain" description="SGNH hydrolase-type esterase" evidence="2">
    <location>
        <begin position="34"/>
        <end position="256"/>
    </location>
</feature>
<evidence type="ECO:0000256" key="1">
    <source>
        <dbReference type="SAM" id="SignalP"/>
    </source>
</evidence>
<gene>
    <name evidence="3" type="ORF">ACFPET_12135</name>
</gene>
<dbReference type="Proteomes" id="UP001595823">
    <property type="component" value="Unassembled WGS sequence"/>
</dbReference>
<dbReference type="EC" id="3.1.-.-" evidence="3"/>
<keyword evidence="1" id="KW-0732">Signal</keyword>
<dbReference type="PANTHER" id="PTHR37981">
    <property type="entry name" value="LIPASE 2"/>
    <property type="match status" value="1"/>
</dbReference>
<dbReference type="Gene3D" id="3.40.50.1110">
    <property type="entry name" value="SGNH hydrolase"/>
    <property type="match status" value="1"/>
</dbReference>
<feature type="chain" id="PRO_5045416891" evidence="1">
    <location>
        <begin position="27"/>
        <end position="273"/>
    </location>
</feature>
<feature type="signal peptide" evidence="1">
    <location>
        <begin position="1"/>
        <end position="26"/>
    </location>
</feature>
<evidence type="ECO:0000313" key="3">
    <source>
        <dbReference type="EMBL" id="MFC4335953.1"/>
    </source>
</evidence>
<protein>
    <submittedName>
        <fullName evidence="3">SGNH/GDSL hydrolase family protein</fullName>
        <ecNumber evidence="3">3.1.-.-</ecNumber>
    </submittedName>
</protein>
<keyword evidence="3" id="KW-0378">Hydrolase</keyword>
<sequence length="273" mass="28412">MRIVKTAALAALVLFFTSLMPGMSHAADGTSYVAMGDSFASGAGAGSYYPDTASKKGDGCYRSQNAYGPLLGTELGADLDFRACSGARIPDIYADQVDALDDSTGLVTLSVGGNDIGFADVLSTCTFNGTSTCEARVDEAERQATEDLPSELDALYAEVRQSAPNADVLIVGYPVLFVEQTCWGNLGINTTEQKFINDATYVLRDVVAAAAGRAGFSFADPIDEFDGRGVCASGSYVNGLKSDLAESYHPNATGHADGFMPELRSAVAAVAAS</sequence>
<dbReference type="PANTHER" id="PTHR37981:SF1">
    <property type="entry name" value="SGNH HYDROLASE-TYPE ESTERASE DOMAIN-CONTAINING PROTEIN"/>
    <property type="match status" value="1"/>
</dbReference>
<accession>A0ABV8TYU7</accession>
<proteinExistence type="predicted"/>
<dbReference type="SUPFAM" id="SSF52266">
    <property type="entry name" value="SGNH hydrolase"/>
    <property type="match status" value="1"/>
</dbReference>
<dbReference type="EMBL" id="JBHSDK010000015">
    <property type="protein sequence ID" value="MFC4335953.1"/>
    <property type="molecule type" value="Genomic_DNA"/>
</dbReference>
<dbReference type="GO" id="GO:0016787">
    <property type="term" value="F:hydrolase activity"/>
    <property type="evidence" value="ECO:0007669"/>
    <property type="project" value="UniProtKB-KW"/>
</dbReference>
<dbReference type="RefSeq" id="WP_380621314.1">
    <property type="nucleotide sequence ID" value="NZ_JBHSDK010000015.1"/>
</dbReference>
<evidence type="ECO:0000259" key="2">
    <source>
        <dbReference type="Pfam" id="PF13472"/>
    </source>
</evidence>